<dbReference type="SUPFAM" id="SSF89550">
    <property type="entry name" value="PHP domain-like"/>
    <property type="match status" value="1"/>
</dbReference>
<dbReference type="Proteomes" id="UP000582837">
    <property type="component" value="Unassembled WGS sequence"/>
</dbReference>
<evidence type="ECO:0000313" key="1">
    <source>
        <dbReference type="EMBL" id="MBB6072438.1"/>
    </source>
</evidence>
<protein>
    <submittedName>
        <fullName evidence="1">Uncharacterized protein</fullName>
    </submittedName>
</protein>
<reference evidence="1 2" key="1">
    <citation type="submission" date="2020-08" db="EMBL/GenBank/DDBJ databases">
        <title>Genomic Encyclopedia of Type Strains, Phase IV (KMG-IV): sequencing the most valuable type-strain genomes for metagenomic binning, comparative biology and taxonomic classification.</title>
        <authorList>
            <person name="Goeker M."/>
        </authorList>
    </citation>
    <scope>NUCLEOTIDE SEQUENCE [LARGE SCALE GENOMIC DNA]</scope>
    <source>
        <strain evidence="1 2">DSM 29007</strain>
    </source>
</reference>
<gene>
    <name evidence="1" type="ORF">HNQ61_004100</name>
</gene>
<evidence type="ECO:0000313" key="2">
    <source>
        <dbReference type="Proteomes" id="UP000582837"/>
    </source>
</evidence>
<sequence>MPEPTFYSRYYKCDLQMQTPMEPHWRDPATHLSWDSPEDRCREVAGQYLRRCHEVGLEVIGITDHNFAPSPDQSFIRWLRAENARVAGEVGRAPLTIFPGFEIQADVGRGCHVLCLFPEHTPLTVLQDRVTTLGLPSERRFVGNQPLPSTCNLKEILRKVQDTVDWPGLVIAAHPLDVKGLFQNERIADWLQAEEFRNPNLVCIEVPKPLDQMTLGWQRLIRGGEDCHQEWKRPRPIAYIMSSDCYRLNPVDGDESNYIGFRYTWIKMSDPSRESLRQAFLDRDSRIRLQKESPQDAYCCPRIASVEVRGASFLRRPETLYWSPNLNCLIGARGVGKSTFIDYLRIALDRMREEDAPASFLAELRKRIDETLPPEATVEVVLATRGGDFRVIYHHGRPGHREIYPPGAEEPAVGLDVRTLFPCRFLSQREIDHTISTGQATALRSLLDDLVREELARLSAEAAQQIGEIQQIDAHSRALRATLDARPGLETNLRLAQGELEQNTRIAGLWPQWEAIQTANRFIEELHRQAGSAPSRVLEQVVEGQRRLDTLRVGIPAGQHHDVLQRTAEIVVRLHATYTREIQEASARLRAALGKGGEVEEYLNSTWKPVVEADLRVLQDAGFGEGHEGFADVPELAHRVATIEKSLEELVQNEGQVAELEKQRVALLGELRQTWVSETRVRSHKADRLMSLLRARPDRKPMVEIRLSHQGDDAALVDLLGAYIHDKRRLNEEDIRTLLGGLSPDPADESPLLVRFVTEVRNPNSPLIEQMAERRRIALRELFNDEVLRGLELERIPDAITLLVYRRDGTLAGPIDRVSAGQQGTAILNLVLADGDDPLIIDTPEEGLDSEGVYQELVPLFRQAKERRQIVVVTHNANIPVNADAEGIIALEASGFVPQEELESAFNISGLHLDAPEEYLHVGEQMGWPDWEAQLRHYLRHVLRKDERVVEAAIARLGERRQAEGRIKRFGATEGGAPTLACGALDTHEVSIAVQQVMEGSREAFEQRREKYGY</sequence>
<dbReference type="AlphaFoldDB" id="A0A841H391"/>
<name>A0A841H391_9BACT</name>
<dbReference type="Gene3D" id="3.20.20.140">
    <property type="entry name" value="Metal-dependent hydrolases"/>
    <property type="match status" value="1"/>
</dbReference>
<proteinExistence type="predicted"/>
<dbReference type="InterPro" id="IPR027417">
    <property type="entry name" value="P-loop_NTPase"/>
</dbReference>
<dbReference type="Gene3D" id="3.40.50.300">
    <property type="entry name" value="P-loop containing nucleotide triphosphate hydrolases"/>
    <property type="match status" value="2"/>
</dbReference>
<dbReference type="EMBL" id="JACHIA010000015">
    <property type="protein sequence ID" value="MBB6072438.1"/>
    <property type="molecule type" value="Genomic_DNA"/>
</dbReference>
<accession>A0A841H391</accession>
<comment type="caution">
    <text evidence="1">The sequence shown here is derived from an EMBL/GenBank/DDBJ whole genome shotgun (WGS) entry which is preliminary data.</text>
</comment>
<organism evidence="1 2">
    <name type="scientific">Longimicrobium terrae</name>
    <dbReference type="NCBI Taxonomy" id="1639882"/>
    <lineage>
        <taxon>Bacteria</taxon>
        <taxon>Pseudomonadati</taxon>
        <taxon>Gemmatimonadota</taxon>
        <taxon>Longimicrobiia</taxon>
        <taxon>Longimicrobiales</taxon>
        <taxon>Longimicrobiaceae</taxon>
        <taxon>Longimicrobium</taxon>
    </lineage>
</organism>
<dbReference type="SUPFAM" id="SSF52540">
    <property type="entry name" value="P-loop containing nucleoside triphosphate hydrolases"/>
    <property type="match status" value="1"/>
</dbReference>
<keyword evidence="2" id="KW-1185">Reference proteome</keyword>
<dbReference type="InterPro" id="IPR016195">
    <property type="entry name" value="Pol/histidinol_Pase-like"/>
</dbReference>
<dbReference type="RefSeq" id="WP_170038330.1">
    <property type="nucleotide sequence ID" value="NZ_JABDTL010000002.1"/>
</dbReference>